<dbReference type="SUPFAM" id="SSF56925">
    <property type="entry name" value="OMPA-like"/>
    <property type="match status" value="1"/>
</dbReference>
<reference evidence="2 3" key="1">
    <citation type="submission" date="2018-04" db="EMBL/GenBank/DDBJ databases">
        <title>Genomic Encyclopedia of Archaeal and Bacterial Type Strains, Phase II (KMG-II): from individual species to whole genera.</title>
        <authorList>
            <person name="Goeker M."/>
        </authorList>
    </citation>
    <scope>NUCLEOTIDE SEQUENCE [LARGE SCALE GENOMIC DNA]</scope>
    <source>
        <strain evidence="2 3">DSM 28823</strain>
    </source>
</reference>
<dbReference type="OrthoDB" id="1007571at2"/>
<dbReference type="AlphaFoldDB" id="A0A2T5C1L6"/>
<dbReference type="RefSeq" id="WP_107822355.1">
    <property type="nucleotide sequence ID" value="NZ_OY782574.1"/>
</dbReference>
<dbReference type="InterPro" id="IPR011250">
    <property type="entry name" value="OMP/PagP_B-barrel"/>
</dbReference>
<evidence type="ECO:0000313" key="3">
    <source>
        <dbReference type="Proteomes" id="UP000243525"/>
    </source>
</evidence>
<comment type="caution">
    <text evidence="2">The sequence shown here is derived from an EMBL/GenBank/DDBJ whole genome shotgun (WGS) entry which is preliminary data.</text>
</comment>
<feature type="chain" id="PRO_5015629286" description="Outer membrane protein with beta-barrel domain" evidence="1">
    <location>
        <begin position="20"/>
        <end position="162"/>
    </location>
</feature>
<keyword evidence="3" id="KW-1185">Reference proteome</keyword>
<evidence type="ECO:0008006" key="4">
    <source>
        <dbReference type="Google" id="ProtNLM"/>
    </source>
</evidence>
<name>A0A2T5C1L6_9BACT</name>
<accession>A0A2T5C1L6</accession>
<dbReference type="Proteomes" id="UP000243525">
    <property type="component" value="Unassembled WGS sequence"/>
</dbReference>
<evidence type="ECO:0000313" key="2">
    <source>
        <dbReference type="EMBL" id="PTN08550.1"/>
    </source>
</evidence>
<proteinExistence type="predicted"/>
<sequence>MKQIALLFVAIAFAISAEAQEKNKEFKRSDIEFGLGMTFGADNNLYNNGGIGPYLRFEYRYNLKSIPIDLGFQTARSVLKISSDTDDNNKVDTDFIISNYHFFKKHNFDLYGGIGAGLVDFDYFGGSVRVGAKMVKHLNLTLEYMLLQQEDSHAVIALGFFF</sequence>
<feature type="signal peptide" evidence="1">
    <location>
        <begin position="1"/>
        <end position="19"/>
    </location>
</feature>
<evidence type="ECO:0000256" key="1">
    <source>
        <dbReference type="SAM" id="SignalP"/>
    </source>
</evidence>
<protein>
    <recommendedName>
        <fullName evidence="4">Outer membrane protein with beta-barrel domain</fullName>
    </recommendedName>
</protein>
<gene>
    <name evidence="2" type="ORF">C8N47_108107</name>
</gene>
<keyword evidence="1" id="KW-0732">Signal</keyword>
<dbReference type="EMBL" id="QAAD01000008">
    <property type="protein sequence ID" value="PTN08550.1"/>
    <property type="molecule type" value="Genomic_DNA"/>
</dbReference>
<organism evidence="2 3">
    <name type="scientific">Mangrovibacterium marinum</name>
    <dbReference type="NCBI Taxonomy" id="1639118"/>
    <lineage>
        <taxon>Bacteria</taxon>
        <taxon>Pseudomonadati</taxon>
        <taxon>Bacteroidota</taxon>
        <taxon>Bacteroidia</taxon>
        <taxon>Marinilabiliales</taxon>
        <taxon>Prolixibacteraceae</taxon>
        <taxon>Mangrovibacterium</taxon>
    </lineage>
</organism>